<dbReference type="Pfam" id="PF05013">
    <property type="entry name" value="FGase"/>
    <property type="match status" value="1"/>
</dbReference>
<sequence length="277" mass="30313">MPSLSPPIVHPLRGQLPVLLSIPHSGRDYPEWLVDLSRHGRQSLQSLEDPFVDRLAWRAIGSGVGAVIAQAARAGVDCNRAEDEIDPALVHIQRHSRPTARARGGLGIVPSRTATHGQLWRQPIQRDELERRLDEAYRPYHRAVEDQLSLLLDRFGCALLLDCHSMPPSKNCADVVLGDRFGRSAAPWLTAQAVAVATHCGFAAAVNDPFAGGHVVERHGRPQNGVHALQIEIDRRCYLTSSGEAGARFDEVAGLIETLAQRLGSEMLERRLPAAAE</sequence>
<keyword evidence="2" id="KW-1185">Reference proteome</keyword>
<evidence type="ECO:0000313" key="2">
    <source>
        <dbReference type="Proteomes" id="UP001165343"/>
    </source>
</evidence>
<gene>
    <name evidence="1" type="ORF">LZ519_00200</name>
</gene>
<dbReference type="Gene3D" id="3.40.630.40">
    <property type="entry name" value="Zn-dependent exopeptidases"/>
    <property type="match status" value="1"/>
</dbReference>
<comment type="caution">
    <text evidence="1">The sequence shown here is derived from an EMBL/GenBank/DDBJ whole genome shotgun (WGS) entry which is preliminary data.</text>
</comment>
<dbReference type="EMBL" id="JAMGBC010000001">
    <property type="protein sequence ID" value="MCL6677746.1"/>
    <property type="molecule type" value="Genomic_DNA"/>
</dbReference>
<proteinExistence type="predicted"/>
<reference evidence="1" key="1">
    <citation type="submission" date="2022-05" db="EMBL/GenBank/DDBJ databases">
        <authorList>
            <person name="Jo J.-H."/>
            <person name="Im W.-T."/>
        </authorList>
    </citation>
    <scope>NUCLEOTIDE SEQUENCE</scope>
    <source>
        <strain evidence="1">RG327</strain>
    </source>
</reference>
<organism evidence="1 2">
    <name type="scientific">Sphingomonas anseongensis</name>
    <dbReference type="NCBI Taxonomy" id="2908207"/>
    <lineage>
        <taxon>Bacteria</taxon>
        <taxon>Pseudomonadati</taxon>
        <taxon>Pseudomonadota</taxon>
        <taxon>Alphaproteobacteria</taxon>
        <taxon>Sphingomonadales</taxon>
        <taxon>Sphingomonadaceae</taxon>
        <taxon>Sphingomonas</taxon>
    </lineage>
</organism>
<accession>A0ABT0RBX4</accession>
<dbReference type="SUPFAM" id="SSF53187">
    <property type="entry name" value="Zn-dependent exopeptidases"/>
    <property type="match status" value="1"/>
</dbReference>
<evidence type="ECO:0000313" key="1">
    <source>
        <dbReference type="EMBL" id="MCL6677746.1"/>
    </source>
</evidence>
<protein>
    <submittedName>
        <fullName evidence="1">N-formylglutamate amidohydrolase</fullName>
    </submittedName>
</protein>
<dbReference type="InterPro" id="IPR007709">
    <property type="entry name" value="N-FG_amidohydro"/>
</dbReference>
<name>A0ABT0RBX4_9SPHN</name>
<dbReference type="RefSeq" id="WP_249866739.1">
    <property type="nucleotide sequence ID" value="NZ_JAMGBC010000001.1"/>
</dbReference>
<dbReference type="Proteomes" id="UP001165343">
    <property type="component" value="Unassembled WGS sequence"/>
</dbReference>